<proteinExistence type="inferred from homology"/>
<dbReference type="STRING" id="289003.SAMN05216190_12660"/>
<name>A0A1I5UQF8_9PSED</name>
<dbReference type="PANTHER" id="PTHR35936">
    <property type="entry name" value="MEMBRANE-BOUND LYTIC MUREIN TRANSGLYCOSYLASE F"/>
    <property type="match status" value="1"/>
</dbReference>
<sequence>MAKAFFCLVLGCLLSGVLPTAAASADGSELKLCYEDQDSYPWVLRDGSGLNLQLLGLVEQAQALSFEFVPVPWSRCLAGLERGAYDGAFASSYKAERLAIGRYPADADGRLDERKRLHTSSYALYRRKGSQVDWDGKAFRQLDGRIGSLSGFSIVDFIHAHGAEVDETSRDPLALLQMLRRGRVPAAALQSLRADFLLQAHPQLAATIEKVKLPLEEKAYYLMLSNAYVGAHPAMAEAIWTEIGRQRESPEYQVLMQAFLARPEP</sequence>
<dbReference type="PANTHER" id="PTHR35936:SF6">
    <property type="entry name" value="AMINO ACID ABC TRANSPORTER SUBSTRATE-BINDING PAAT FAMILY PROTEIN"/>
    <property type="match status" value="1"/>
</dbReference>
<dbReference type="EMBL" id="FOWX01000026">
    <property type="protein sequence ID" value="SFP96876.1"/>
    <property type="molecule type" value="Genomic_DNA"/>
</dbReference>
<dbReference type="SUPFAM" id="SSF53850">
    <property type="entry name" value="Periplasmic binding protein-like II"/>
    <property type="match status" value="1"/>
</dbReference>
<keyword evidence="2" id="KW-0732">Signal</keyword>
<protein>
    <submittedName>
        <fullName evidence="3">Polar amino acid transport system substrate-binding protein</fullName>
    </submittedName>
</protein>
<organism evidence="3 4">
    <name type="scientific">Pseudomonas borbori</name>
    <dbReference type="NCBI Taxonomy" id="289003"/>
    <lineage>
        <taxon>Bacteria</taxon>
        <taxon>Pseudomonadati</taxon>
        <taxon>Pseudomonadota</taxon>
        <taxon>Gammaproteobacteria</taxon>
        <taxon>Pseudomonadales</taxon>
        <taxon>Pseudomonadaceae</taxon>
        <taxon>Pseudomonas</taxon>
    </lineage>
</organism>
<reference evidence="4" key="1">
    <citation type="submission" date="2016-10" db="EMBL/GenBank/DDBJ databases">
        <authorList>
            <person name="Varghese N."/>
            <person name="Submissions S."/>
        </authorList>
    </citation>
    <scope>NUCLEOTIDE SEQUENCE [LARGE SCALE GENOMIC DNA]</scope>
    <source>
        <strain evidence="4">DSM 17834</strain>
    </source>
</reference>
<evidence type="ECO:0000313" key="4">
    <source>
        <dbReference type="Proteomes" id="UP000198784"/>
    </source>
</evidence>
<evidence type="ECO:0000256" key="1">
    <source>
        <dbReference type="ARBA" id="ARBA00010333"/>
    </source>
</evidence>
<dbReference type="RefSeq" id="WP_170862247.1">
    <property type="nucleotide sequence ID" value="NZ_FOWX01000026.1"/>
</dbReference>
<comment type="similarity">
    <text evidence="1">Belongs to the bacterial solute-binding protein 3 family.</text>
</comment>
<evidence type="ECO:0000313" key="3">
    <source>
        <dbReference type="EMBL" id="SFP96876.1"/>
    </source>
</evidence>
<gene>
    <name evidence="3" type="ORF">SAMN05216190_12660</name>
</gene>
<dbReference type="Proteomes" id="UP000198784">
    <property type="component" value="Unassembled WGS sequence"/>
</dbReference>
<feature type="signal peptide" evidence="2">
    <location>
        <begin position="1"/>
        <end position="22"/>
    </location>
</feature>
<feature type="chain" id="PRO_5011544456" evidence="2">
    <location>
        <begin position="23"/>
        <end position="265"/>
    </location>
</feature>
<dbReference type="AlphaFoldDB" id="A0A1I5UQF8"/>
<keyword evidence="4" id="KW-1185">Reference proteome</keyword>
<accession>A0A1I5UQF8</accession>
<dbReference type="Gene3D" id="3.40.190.10">
    <property type="entry name" value="Periplasmic binding protein-like II"/>
    <property type="match status" value="2"/>
</dbReference>
<evidence type="ECO:0000256" key="2">
    <source>
        <dbReference type="SAM" id="SignalP"/>
    </source>
</evidence>